<sequence>MDHDLHADPARAELRYRPCRLTERRIDRLEAENEELRHANGILIRIIGFYAGPGPVDAPA</sequence>
<feature type="coiled-coil region" evidence="1">
    <location>
        <begin position="19"/>
        <end position="46"/>
    </location>
</feature>
<evidence type="ECO:0000313" key="3">
    <source>
        <dbReference type="EMBL" id="QRF03851.1"/>
    </source>
</evidence>
<gene>
    <name evidence="2" type="ORF">D0C37_13640</name>
    <name evidence="3" type="ORF">G9U55_17775</name>
</gene>
<dbReference type="EMBL" id="CP049945">
    <property type="protein sequence ID" value="QRF03851.1"/>
    <property type="molecule type" value="Genomic_DNA"/>
</dbReference>
<dbReference type="GeneID" id="300115223"/>
<proteinExistence type="predicted"/>
<protein>
    <submittedName>
        <fullName evidence="2">Uncharacterized protein</fullName>
    </submittedName>
</protein>
<evidence type="ECO:0000313" key="2">
    <source>
        <dbReference type="EMBL" id="AXQ55545.1"/>
    </source>
</evidence>
<dbReference type="RefSeq" id="WP_101278642.1">
    <property type="nucleotide sequence ID" value="NZ_CP031742.1"/>
</dbReference>
<name>A0A385DAX5_9ACTN</name>
<accession>A0A385DAX5</accession>
<dbReference type="Proteomes" id="UP000259636">
    <property type="component" value="Chromosome"/>
</dbReference>
<organism evidence="2 4">
    <name type="scientific">Streptomyces koyangensis</name>
    <dbReference type="NCBI Taxonomy" id="188770"/>
    <lineage>
        <taxon>Bacteria</taxon>
        <taxon>Bacillati</taxon>
        <taxon>Actinomycetota</taxon>
        <taxon>Actinomycetes</taxon>
        <taxon>Kitasatosporales</taxon>
        <taxon>Streptomycetaceae</taxon>
        <taxon>Streptomyces</taxon>
        <taxon>Streptomyces aurantiacus group</taxon>
    </lineage>
</organism>
<keyword evidence="1" id="KW-0175">Coiled coil</keyword>
<dbReference type="KEGG" id="sky:D0C37_13640"/>
<dbReference type="Proteomes" id="UP000596311">
    <property type="component" value="Chromosome"/>
</dbReference>
<evidence type="ECO:0000256" key="1">
    <source>
        <dbReference type="SAM" id="Coils"/>
    </source>
</evidence>
<reference evidence="2 4" key="1">
    <citation type="submission" date="2018-08" db="EMBL/GenBank/DDBJ databases">
        <authorList>
            <person name="Ferrada E.E."/>
            <person name="Latorre B.A."/>
        </authorList>
    </citation>
    <scope>NUCLEOTIDE SEQUENCE [LARGE SCALE GENOMIC DNA]</scope>
    <source>
        <strain evidence="2 4">VK-A60T</strain>
    </source>
</reference>
<keyword evidence="5" id="KW-1185">Reference proteome</keyword>
<dbReference type="AlphaFoldDB" id="A0A385DAX5"/>
<evidence type="ECO:0000313" key="4">
    <source>
        <dbReference type="Proteomes" id="UP000259636"/>
    </source>
</evidence>
<reference evidence="3 5" key="2">
    <citation type="submission" date="2020-03" db="EMBL/GenBank/DDBJ databases">
        <title>Genome mining and metabolic profiling illuminate the polycyclic tetramate macrolactams from Streptomyces koyangensis SCSIO 5802.</title>
        <authorList>
            <person name="Ding W."/>
        </authorList>
    </citation>
    <scope>NUCLEOTIDE SEQUENCE [LARGE SCALE GENOMIC DNA]</scope>
    <source>
        <strain evidence="3 5">SCSIO 5802</strain>
    </source>
</reference>
<dbReference type="EMBL" id="CP031742">
    <property type="protein sequence ID" value="AXQ55545.1"/>
    <property type="molecule type" value="Genomic_DNA"/>
</dbReference>
<evidence type="ECO:0000313" key="5">
    <source>
        <dbReference type="Proteomes" id="UP000596311"/>
    </source>
</evidence>